<protein>
    <submittedName>
        <fullName evidence="1">Uncharacterized protein</fullName>
    </submittedName>
</protein>
<reference evidence="1" key="1">
    <citation type="submission" date="2022-10" db="EMBL/GenBank/DDBJ databases">
        <title>Culturing micro-colonial fungi from biological soil crusts in the Mojave desert and describing Neophaeococcomyces mojavensis, and introducing the new genera and species Taxawa tesnikishii.</title>
        <authorList>
            <person name="Kurbessoian T."/>
            <person name="Stajich J.E."/>
        </authorList>
    </citation>
    <scope>NUCLEOTIDE SEQUENCE</scope>
    <source>
        <strain evidence="1">TK_41</strain>
    </source>
</reference>
<comment type="caution">
    <text evidence="1">The sequence shown here is derived from an EMBL/GenBank/DDBJ whole genome shotgun (WGS) entry which is preliminary data.</text>
</comment>
<keyword evidence="2" id="KW-1185">Reference proteome</keyword>
<gene>
    <name evidence="1" type="ORF">H2200_005849</name>
</gene>
<evidence type="ECO:0000313" key="2">
    <source>
        <dbReference type="Proteomes" id="UP001172673"/>
    </source>
</evidence>
<dbReference type="Proteomes" id="UP001172673">
    <property type="component" value="Unassembled WGS sequence"/>
</dbReference>
<evidence type="ECO:0000313" key="1">
    <source>
        <dbReference type="EMBL" id="KAJ9609522.1"/>
    </source>
</evidence>
<dbReference type="AlphaFoldDB" id="A0AA39CIS8"/>
<name>A0AA39CIS8_9EURO</name>
<sequence length="245" mass="27569">MPRHRGSRGRHVNVSMSIAVRNSQDPHSLDKLATQFMDPLRNYAWVSGVDPLNKTGDPYVWIREVSAMMHNHQMATAGVDLDDEIAFWVKWHREYLAELKDMHELPEPVDEMGRHPPIHVLKEGEMWWDLMAKSGEAGKASFTMIGERLKALQESETGGNQIELMALMSKVLLQSLASGAAARQARRMKGLYGRCINERERIAAEIGGEEEAKAKTEPKKARKTKPADMLALINSTIKRLEGTSI</sequence>
<accession>A0AA39CIS8</accession>
<organism evidence="1 2">
    <name type="scientific">Cladophialophora chaetospira</name>
    <dbReference type="NCBI Taxonomy" id="386627"/>
    <lineage>
        <taxon>Eukaryota</taxon>
        <taxon>Fungi</taxon>
        <taxon>Dikarya</taxon>
        <taxon>Ascomycota</taxon>
        <taxon>Pezizomycotina</taxon>
        <taxon>Eurotiomycetes</taxon>
        <taxon>Chaetothyriomycetidae</taxon>
        <taxon>Chaetothyriales</taxon>
        <taxon>Herpotrichiellaceae</taxon>
        <taxon>Cladophialophora</taxon>
    </lineage>
</organism>
<proteinExistence type="predicted"/>
<dbReference type="EMBL" id="JAPDRK010000008">
    <property type="protein sequence ID" value="KAJ9609522.1"/>
    <property type="molecule type" value="Genomic_DNA"/>
</dbReference>